<reference evidence="2 3" key="1">
    <citation type="journal article" date="2011" name="Proc. Natl. Acad. Sci. U.S.A.">
        <title>Evolutionary erosion of yeast sex chromosomes by mating-type switching accidents.</title>
        <authorList>
            <person name="Gordon J.L."/>
            <person name="Armisen D."/>
            <person name="Proux-Wera E."/>
            <person name="Oheigeartaigh S.S."/>
            <person name="Byrne K.P."/>
            <person name="Wolfe K.H."/>
        </authorList>
    </citation>
    <scope>NUCLEOTIDE SEQUENCE [LARGE SCALE GENOMIC DNA]</scope>
    <source>
        <strain evidence="3">ATCC MYA-139 / BCRC 22969 / CBS 8797 / CCRC 22969 / KCTC 17520 / NBRC 10181 / NCYC 3082</strain>
    </source>
</reference>
<dbReference type="PANTHER" id="PTHR11158">
    <property type="entry name" value="MSF1/PX19 RELATED"/>
    <property type="match status" value="1"/>
</dbReference>
<dbReference type="OMA" id="YCPWNEK"/>
<evidence type="ECO:0000313" key="3">
    <source>
        <dbReference type="Proteomes" id="UP000006310"/>
    </source>
</evidence>
<organism evidence="2 3">
    <name type="scientific">Huiozyma naganishii (strain ATCC MYA-139 / BCRC 22969 / CBS 8797 / KCTC 17520 / NBRC 10181 / NCYC 3082 / Yp74L-3)</name>
    <name type="common">Yeast</name>
    <name type="synonym">Kazachstania naganishii</name>
    <dbReference type="NCBI Taxonomy" id="1071383"/>
    <lineage>
        <taxon>Eukaryota</taxon>
        <taxon>Fungi</taxon>
        <taxon>Dikarya</taxon>
        <taxon>Ascomycota</taxon>
        <taxon>Saccharomycotina</taxon>
        <taxon>Saccharomycetes</taxon>
        <taxon>Saccharomycetales</taxon>
        <taxon>Saccharomycetaceae</taxon>
        <taxon>Huiozyma</taxon>
    </lineage>
</organism>
<dbReference type="GeneID" id="34523596"/>
<dbReference type="OrthoDB" id="407630at2759"/>
<dbReference type="eggNOG" id="KOG3336">
    <property type="taxonomic scope" value="Eukaryota"/>
</dbReference>
<dbReference type="HOGENOM" id="CLU_067902_1_0_1"/>
<dbReference type="Pfam" id="PF04707">
    <property type="entry name" value="PRELI"/>
    <property type="match status" value="1"/>
</dbReference>
<dbReference type="EMBL" id="HE978314">
    <property type="protein sequence ID" value="CCK67961.1"/>
    <property type="molecule type" value="Genomic_DNA"/>
</dbReference>
<dbReference type="KEGG" id="kng:KNAG_0A02720"/>
<dbReference type="InterPro" id="IPR006797">
    <property type="entry name" value="PRELI/MSF1_dom"/>
</dbReference>
<accession>J7S3G4</accession>
<reference evidence="3" key="2">
    <citation type="submission" date="2012-08" db="EMBL/GenBank/DDBJ databases">
        <title>Genome sequence of Kazachstania naganishii.</title>
        <authorList>
            <person name="Gordon J.L."/>
            <person name="Armisen D."/>
            <person name="Proux-Wera E."/>
            <person name="OhEigeartaigh S.S."/>
            <person name="Byrne K.P."/>
            <person name="Wolfe K.H."/>
        </authorList>
    </citation>
    <scope>NUCLEOTIDE SEQUENCE [LARGE SCALE GENOMIC DNA]</scope>
    <source>
        <strain evidence="3">ATCC MYA-139 / BCRC 22969 / CBS 8797 / CCRC 22969 / KCTC 17520 / NBRC 10181 / NCYC 3082</strain>
    </source>
</reference>
<dbReference type="PROSITE" id="PS50904">
    <property type="entry name" value="PRELI_MSF1"/>
    <property type="match status" value="1"/>
</dbReference>
<dbReference type="GO" id="GO:0005758">
    <property type="term" value="C:mitochondrial intermembrane space"/>
    <property type="evidence" value="ECO:0007669"/>
    <property type="project" value="InterPro"/>
</dbReference>
<proteinExistence type="predicted"/>
<dbReference type="STRING" id="1071383.J7S3G4"/>
<keyword evidence="3" id="KW-1185">Reference proteome</keyword>
<name>J7S3G4_HUIN7</name>
<evidence type="ECO:0000259" key="1">
    <source>
        <dbReference type="PROSITE" id="PS50904"/>
    </source>
</evidence>
<dbReference type="RefSeq" id="XP_022462207.1">
    <property type="nucleotide sequence ID" value="XM_022607008.1"/>
</dbReference>
<protein>
    <recommendedName>
        <fullName evidence="1">PRELI/MSF1 domain-containing protein</fullName>
    </recommendedName>
</protein>
<sequence length="225" mass="26164">MKLFTSSCMFDYPWEQVSAANWNKYPNEVSTHVKAVDVLRRELRHGGQVLMTERLITVQQSVPRWIMALVGGSNLSYVREVSTVDLRDRSLKMRSCNLTYVNIMKVYETVNYTPHPEAPQGKTLFEQEAKITAYGAFTRLCNSMEDFSFKRFCDNAQKGKRGFDSVLEVFDQEMDTLGLSQLVSRVNETVEDVRSSAENWFQEIERKCTILSDYHDFFSEAFRRE</sequence>
<dbReference type="InterPro" id="IPR037365">
    <property type="entry name" value="Slowmo/Ups"/>
</dbReference>
<dbReference type="AlphaFoldDB" id="J7S3G4"/>
<gene>
    <name evidence="2" type="primary">KNAG0A02720</name>
    <name evidence="2" type="ordered locus">KNAG_0A02720</name>
</gene>
<feature type="domain" description="PRELI/MSF1" evidence="1">
    <location>
        <begin position="1"/>
        <end position="175"/>
    </location>
</feature>
<dbReference type="Proteomes" id="UP000006310">
    <property type="component" value="Chromosome 1"/>
</dbReference>
<evidence type="ECO:0000313" key="2">
    <source>
        <dbReference type="EMBL" id="CCK67961.1"/>
    </source>
</evidence>